<protein>
    <submittedName>
        <fullName evidence="1">Uncharacterized protein</fullName>
    </submittedName>
</protein>
<sequence length="145" mass="16852">MTFEIILFLKSLEILQTVYNQSMLVHSNLRDPLTVSILFPLPLFFHRHCLILCDSGLEIDFAAFFLCNLRIVAVDQRCNQQCFLRQLSPPRDRNHRLKPNIFDYHHHTTRTTGEYFTGDNIVAEVSTTLTTDCSCCPLVVIQHRQ</sequence>
<reference evidence="1 2" key="1">
    <citation type="submission" date="2022-01" db="EMBL/GenBank/DDBJ databases">
        <authorList>
            <person name="Xiong W."/>
            <person name="Schranz E."/>
        </authorList>
    </citation>
    <scope>NUCLEOTIDE SEQUENCE [LARGE SCALE GENOMIC DNA]</scope>
</reference>
<dbReference type="EMBL" id="CAKMRJ010000001">
    <property type="protein sequence ID" value="CAH1414011.1"/>
    <property type="molecule type" value="Genomic_DNA"/>
</dbReference>
<comment type="caution">
    <text evidence="1">The sequence shown here is derived from an EMBL/GenBank/DDBJ whole genome shotgun (WGS) entry which is preliminary data.</text>
</comment>
<proteinExistence type="predicted"/>
<dbReference type="AlphaFoldDB" id="A0AAU9LL00"/>
<dbReference type="Proteomes" id="UP001157418">
    <property type="component" value="Unassembled WGS sequence"/>
</dbReference>
<organism evidence="1 2">
    <name type="scientific">Lactuca virosa</name>
    <dbReference type="NCBI Taxonomy" id="75947"/>
    <lineage>
        <taxon>Eukaryota</taxon>
        <taxon>Viridiplantae</taxon>
        <taxon>Streptophyta</taxon>
        <taxon>Embryophyta</taxon>
        <taxon>Tracheophyta</taxon>
        <taxon>Spermatophyta</taxon>
        <taxon>Magnoliopsida</taxon>
        <taxon>eudicotyledons</taxon>
        <taxon>Gunneridae</taxon>
        <taxon>Pentapetalae</taxon>
        <taxon>asterids</taxon>
        <taxon>campanulids</taxon>
        <taxon>Asterales</taxon>
        <taxon>Asteraceae</taxon>
        <taxon>Cichorioideae</taxon>
        <taxon>Cichorieae</taxon>
        <taxon>Lactucinae</taxon>
        <taxon>Lactuca</taxon>
    </lineage>
</organism>
<keyword evidence="2" id="KW-1185">Reference proteome</keyword>
<name>A0AAU9LL00_9ASTR</name>
<evidence type="ECO:0000313" key="2">
    <source>
        <dbReference type="Proteomes" id="UP001157418"/>
    </source>
</evidence>
<accession>A0AAU9LL00</accession>
<gene>
    <name evidence="1" type="ORF">LVIROSA_LOCUS1947</name>
</gene>
<evidence type="ECO:0000313" key="1">
    <source>
        <dbReference type="EMBL" id="CAH1414011.1"/>
    </source>
</evidence>